<feature type="domain" description="Tyrosinase copper-binding" evidence="12">
    <location>
        <begin position="328"/>
        <end position="339"/>
    </location>
</feature>
<feature type="domain" description="Tyrosinase copper-binding" evidence="11">
    <location>
        <begin position="95"/>
        <end position="112"/>
    </location>
</feature>
<keyword evidence="7" id="KW-0503">Monooxygenase</keyword>
<organism evidence="13 14">
    <name type="scientific">Paraconiothyrium brasiliense</name>
    <dbReference type="NCBI Taxonomy" id="300254"/>
    <lineage>
        <taxon>Eukaryota</taxon>
        <taxon>Fungi</taxon>
        <taxon>Dikarya</taxon>
        <taxon>Ascomycota</taxon>
        <taxon>Pezizomycotina</taxon>
        <taxon>Dothideomycetes</taxon>
        <taxon>Pleosporomycetidae</taxon>
        <taxon>Pleosporales</taxon>
        <taxon>Massarineae</taxon>
        <taxon>Didymosphaeriaceae</taxon>
        <taxon>Paraconiothyrium</taxon>
    </lineage>
</organism>
<evidence type="ECO:0000256" key="6">
    <source>
        <dbReference type="ARBA" id="ARBA00023008"/>
    </source>
</evidence>
<keyword evidence="6" id="KW-0186">Copper</keyword>
<dbReference type="Gene3D" id="1.10.1280.10">
    <property type="entry name" value="Di-copper center containing domain from catechol oxidase"/>
    <property type="match status" value="1"/>
</dbReference>
<keyword evidence="8" id="KW-0470">Melanin biosynthesis</keyword>
<evidence type="ECO:0000256" key="9">
    <source>
        <dbReference type="ARBA" id="ARBA00048233"/>
    </source>
</evidence>
<name>A0ABR3RK21_9PLEO</name>
<sequence>MNYKYYPITGIKDGWGDNGAVPVRRELKEWTESKNPKDRSQVILFILALKRFQAVPPESRDSYFQIAGIHGMPYTNWDEPSLTLDEAGQKGYCVHANALFPPFHRPYLMLYEQRIHEIMVKEIIPEQPKHRQAEWTELANNWRLPHWDWARNPQVPTLLCWPTVTLTLGNDPPLKIKNPLYAFRMPNDKKMGEYGVGRLKNPDGEDYLEFGECFATNRCPNSEEERKPESDFWRNGGAHHDVANGFLKEANSITGFDYGTASEMVYRLLTYPLDFETFATLARDATLGSNSDSSVVNDMNLEFIHNNVHYWVGGDGGHMSQIPVAAFDPIFWFHHCNIDRLFALWQTLNPEKWLRVDLQKPFAYKVIGMGDIVTDKTPMRPFHKDETGTVWMPSDARDWYKLGYTYPELQPWDVKSGADMKTELFEQLTETYGINRKQALAMAQNPESVPGSVEIKDRNPEWNKDATSVAMNDYALSIKYSKFAMGGQPFNVEVYLKREGQVEETFSKEDYVTNVYNFSQPAEQDGQEVCSNCAEGQANDVQVTAYIPISSYIISQIKSSQLSDMTPMTVEKFLTGMYYRIVGPSGQVVEEHRWRESLGLKVGVSHTQMTYSEDPSVTPDFDDPKLIPSLGTGNETSTPSVPGVTAINLSVYAITQLSETVSNGGTIIFKSPTVSLTQPRRETIRTCISLLSLPDGTSSADIHSEESYDVLLSMMLLPKRRVIQCNSKPAHRGFQHDTEIKPLQWFKAENAVLRVDVKDSQWTIWIDGQVVQSVDKGILGKPITHVHYKTAPDGEAPIFARDIVGITYERMDMVPPNL</sequence>
<gene>
    <name evidence="13" type="ORF">SLS60_004330</name>
</gene>
<dbReference type="PANTHER" id="PTHR11474">
    <property type="entry name" value="TYROSINASE FAMILY MEMBER"/>
    <property type="match status" value="1"/>
</dbReference>
<comment type="caution">
    <text evidence="13">The sequence shown here is derived from an EMBL/GenBank/DDBJ whole genome shotgun (WGS) entry which is preliminary data.</text>
</comment>
<accession>A0ABR3RK21</accession>
<evidence type="ECO:0000256" key="5">
    <source>
        <dbReference type="ARBA" id="ARBA00023002"/>
    </source>
</evidence>
<evidence type="ECO:0000313" key="14">
    <source>
        <dbReference type="Proteomes" id="UP001521785"/>
    </source>
</evidence>
<evidence type="ECO:0000256" key="8">
    <source>
        <dbReference type="ARBA" id="ARBA00023101"/>
    </source>
</evidence>
<dbReference type="PROSITE" id="PS00498">
    <property type="entry name" value="TYROSINASE_2"/>
    <property type="match status" value="1"/>
</dbReference>
<dbReference type="SUPFAM" id="SSF48056">
    <property type="entry name" value="Di-copper centre-containing domain"/>
    <property type="match status" value="1"/>
</dbReference>
<keyword evidence="4" id="KW-0479">Metal-binding</keyword>
<evidence type="ECO:0000256" key="10">
    <source>
        <dbReference type="ARBA" id="ARBA00048881"/>
    </source>
</evidence>
<evidence type="ECO:0000256" key="7">
    <source>
        <dbReference type="ARBA" id="ARBA00023033"/>
    </source>
</evidence>
<dbReference type="Proteomes" id="UP001521785">
    <property type="component" value="Unassembled WGS sequence"/>
</dbReference>
<evidence type="ECO:0000259" key="11">
    <source>
        <dbReference type="PROSITE" id="PS00497"/>
    </source>
</evidence>
<dbReference type="InterPro" id="IPR008922">
    <property type="entry name" value="Di-copper_centre_dom_sf"/>
</dbReference>
<dbReference type="EC" id="1.14.18.1" evidence="3"/>
<dbReference type="PROSITE" id="PS00497">
    <property type="entry name" value="TYROSINASE_1"/>
    <property type="match status" value="1"/>
</dbReference>
<dbReference type="InterPro" id="IPR050316">
    <property type="entry name" value="Tyrosinase/Hemocyanin"/>
</dbReference>
<evidence type="ECO:0000256" key="2">
    <source>
        <dbReference type="ARBA" id="ARBA00009928"/>
    </source>
</evidence>
<protein>
    <recommendedName>
        <fullName evidence="3">tyrosinase</fullName>
        <ecNumber evidence="3">1.14.18.1</ecNumber>
    </recommendedName>
</protein>
<dbReference type="InterPro" id="IPR041640">
    <property type="entry name" value="Tyrosinase_C"/>
</dbReference>
<dbReference type="PANTHER" id="PTHR11474:SF76">
    <property type="entry name" value="SHKT DOMAIN-CONTAINING PROTEIN"/>
    <property type="match status" value="1"/>
</dbReference>
<comment type="catalytic activity">
    <reaction evidence="10">
        <text>L-tyrosine + O2 = L-dopaquinone + H2O</text>
        <dbReference type="Rhea" id="RHEA:18117"/>
        <dbReference type="ChEBI" id="CHEBI:15377"/>
        <dbReference type="ChEBI" id="CHEBI:15379"/>
        <dbReference type="ChEBI" id="CHEBI:57924"/>
        <dbReference type="ChEBI" id="CHEBI:58315"/>
        <dbReference type="EC" id="1.14.18.1"/>
    </reaction>
</comment>
<keyword evidence="5" id="KW-0560">Oxidoreductase</keyword>
<dbReference type="Pfam" id="PF00264">
    <property type="entry name" value="Tyrosinase"/>
    <property type="match status" value="1"/>
</dbReference>
<dbReference type="Gene3D" id="2.60.310.20">
    <property type="match status" value="1"/>
</dbReference>
<dbReference type="InterPro" id="IPR002227">
    <property type="entry name" value="Tyrosinase_Cu-bd"/>
</dbReference>
<dbReference type="Pfam" id="PF18132">
    <property type="entry name" value="Tyrosinase_C"/>
    <property type="match status" value="1"/>
</dbReference>
<reference evidence="13 14" key="1">
    <citation type="submission" date="2024-02" db="EMBL/GenBank/DDBJ databases">
        <title>De novo assembly and annotation of 12 fungi associated with fruit tree decline syndrome in Ontario, Canada.</title>
        <authorList>
            <person name="Sulman M."/>
            <person name="Ellouze W."/>
            <person name="Ilyukhin E."/>
        </authorList>
    </citation>
    <scope>NUCLEOTIDE SEQUENCE [LARGE SCALE GENOMIC DNA]</scope>
    <source>
        <strain evidence="13 14">M42-189</strain>
    </source>
</reference>
<comment type="catalytic activity">
    <reaction evidence="9">
        <text>2 L-dopa + O2 = 2 L-dopaquinone + 2 H2O</text>
        <dbReference type="Rhea" id="RHEA:34287"/>
        <dbReference type="ChEBI" id="CHEBI:15377"/>
        <dbReference type="ChEBI" id="CHEBI:15379"/>
        <dbReference type="ChEBI" id="CHEBI:57504"/>
        <dbReference type="ChEBI" id="CHEBI:57924"/>
        <dbReference type="EC" id="1.14.18.1"/>
    </reaction>
</comment>
<dbReference type="Gene3D" id="2.60.120.200">
    <property type="match status" value="1"/>
</dbReference>
<evidence type="ECO:0000313" key="13">
    <source>
        <dbReference type="EMBL" id="KAL1604790.1"/>
    </source>
</evidence>
<dbReference type="EMBL" id="JAKJXO020000005">
    <property type="protein sequence ID" value="KAL1604790.1"/>
    <property type="molecule type" value="Genomic_DNA"/>
</dbReference>
<dbReference type="PRINTS" id="PR00092">
    <property type="entry name" value="TYROSINASE"/>
</dbReference>
<comment type="cofactor">
    <cofactor evidence="1">
        <name>Cu(2+)</name>
        <dbReference type="ChEBI" id="CHEBI:29036"/>
    </cofactor>
</comment>
<evidence type="ECO:0000256" key="4">
    <source>
        <dbReference type="ARBA" id="ARBA00022723"/>
    </source>
</evidence>
<evidence type="ECO:0000256" key="3">
    <source>
        <dbReference type="ARBA" id="ARBA00011906"/>
    </source>
</evidence>
<proteinExistence type="inferred from homology"/>
<evidence type="ECO:0000256" key="1">
    <source>
        <dbReference type="ARBA" id="ARBA00001973"/>
    </source>
</evidence>
<keyword evidence="14" id="KW-1185">Reference proteome</keyword>
<comment type="similarity">
    <text evidence="2">Belongs to the tyrosinase family.</text>
</comment>
<evidence type="ECO:0000259" key="12">
    <source>
        <dbReference type="PROSITE" id="PS00498"/>
    </source>
</evidence>